<feature type="compositionally biased region" description="Low complexity" evidence="1">
    <location>
        <begin position="38"/>
        <end position="55"/>
    </location>
</feature>
<reference evidence="3 4" key="1">
    <citation type="journal article" date="2010" name="Stand. Genomic Sci.">
        <title>Complete genome sequence of Intrasporangium calvum type strain (7 KIP).</title>
        <authorList>
            <person name="Del Rio T.G."/>
            <person name="Chertkov O."/>
            <person name="Yasawong M."/>
            <person name="Lucas S."/>
            <person name="Deshpande S."/>
            <person name="Cheng J.F."/>
            <person name="Detter C."/>
            <person name="Tapia R."/>
            <person name="Han C."/>
            <person name="Goodwin L."/>
            <person name="Pitluck S."/>
            <person name="Liolios K."/>
            <person name="Ivanova N."/>
            <person name="Mavromatis K."/>
            <person name="Pati A."/>
            <person name="Chen A."/>
            <person name="Palaniappan K."/>
            <person name="Land M."/>
            <person name="Hauser L."/>
            <person name="Chang Y.J."/>
            <person name="Jeffries C.D."/>
            <person name="Rohde M."/>
            <person name="Pukall R."/>
            <person name="Sikorski J."/>
            <person name="Goker M."/>
            <person name="Woyke T."/>
            <person name="Bristow J."/>
            <person name="Eisen J.A."/>
            <person name="Markowitz V."/>
            <person name="Hugenholtz P."/>
            <person name="Kyrpides N.C."/>
            <person name="Klenk H.P."/>
            <person name="Lapidus A."/>
        </authorList>
    </citation>
    <scope>NUCLEOTIDE SEQUENCE [LARGE SCALE GENOMIC DNA]</scope>
    <source>
        <strain evidence="4">ATCC 23552 / DSM 43043 / JCM 3097 / NBRC 12989 / 7 KIP</strain>
    </source>
</reference>
<dbReference type="EMBL" id="CP002343">
    <property type="protein sequence ID" value="ADU47654.1"/>
    <property type="molecule type" value="Genomic_DNA"/>
</dbReference>
<dbReference type="RefSeq" id="WP_013491972.1">
    <property type="nucleotide sequence ID" value="NC_014830.1"/>
</dbReference>
<evidence type="ECO:0000256" key="1">
    <source>
        <dbReference type="SAM" id="MobiDB-lite"/>
    </source>
</evidence>
<dbReference type="Proteomes" id="UP000008914">
    <property type="component" value="Chromosome"/>
</dbReference>
<evidence type="ECO:0000313" key="3">
    <source>
        <dbReference type="EMBL" id="ADU47654.1"/>
    </source>
</evidence>
<evidence type="ECO:0008006" key="5">
    <source>
        <dbReference type="Google" id="ProtNLM"/>
    </source>
</evidence>
<feature type="region of interest" description="Disordered" evidence="1">
    <location>
        <begin position="38"/>
        <end position="57"/>
    </location>
</feature>
<feature type="compositionally biased region" description="Low complexity" evidence="1">
    <location>
        <begin position="325"/>
        <end position="349"/>
    </location>
</feature>
<feature type="transmembrane region" description="Helical" evidence="2">
    <location>
        <begin position="12"/>
        <end position="31"/>
    </location>
</feature>
<evidence type="ECO:0000256" key="2">
    <source>
        <dbReference type="SAM" id="Phobius"/>
    </source>
</evidence>
<name>E6SE41_INTC7</name>
<dbReference type="CDD" id="cd00229">
    <property type="entry name" value="SGNH_hydrolase"/>
    <property type="match status" value="1"/>
</dbReference>
<dbReference type="OrthoDB" id="4872254at2"/>
<keyword evidence="2" id="KW-0472">Membrane</keyword>
<dbReference type="SUPFAM" id="SSF52266">
    <property type="entry name" value="SGNH hydrolase"/>
    <property type="match status" value="1"/>
</dbReference>
<gene>
    <name evidence="3" type="ordered locus">Intca_1133</name>
</gene>
<feature type="region of interest" description="Disordered" evidence="1">
    <location>
        <begin position="292"/>
        <end position="358"/>
    </location>
</feature>
<accession>E6SE41</accession>
<dbReference type="HOGENOM" id="CLU_773346_0_0_11"/>
<keyword evidence="2" id="KW-0812">Transmembrane</keyword>
<dbReference type="eggNOG" id="COG2755">
    <property type="taxonomic scope" value="Bacteria"/>
</dbReference>
<sequence>MRRSRATDVSLGLIALLINVAIVVAVVFFIGGDDAPPAASTLPTTTATPGSSSSAGMDGALPEVSRLLASDADLVLAVLGDGTGDEDGEWVSVLADLAGSTRQVTLRNLDPTDPTRYADEQTYGTSGPTTVIWNGSRPGAGAGYAADRLDFLIPEEPDAVVLNYGRDDKASAIADRLDTTLSAVRAKWPKVPIVVVLQAPNLNDQLAPVRKATEKWAAAKKLPTVDVAAAFRQAGDPNSFVSVVDPPSVNAQGGLLWGETVYRAIGGRLPADSSSSSPPTVGAEATDVIAPGAAFPVGDSSPVGAQPTPTAVSTTPPAPEPTPTETPVETSTTTFKPTRANPTTTTTEPETPPPAPAN</sequence>
<dbReference type="InterPro" id="IPR036514">
    <property type="entry name" value="SGNH_hydro_sf"/>
</dbReference>
<dbReference type="Gene3D" id="3.40.50.1110">
    <property type="entry name" value="SGNH hydrolase"/>
    <property type="match status" value="1"/>
</dbReference>
<keyword evidence="2" id="KW-1133">Transmembrane helix</keyword>
<evidence type="ECO:0000313" key="4">
    <source>
        <dbReference type="Proteomes" id="UP000008914"/>
    </source>
</evidence>
<keyword evidence="4" id="KW-1185">Reference proteome</keyword>
<organism evidence="3 4">
    <name type="scientific">Intrasporangium calvum (strain ATCC 23552 / DSM 43043 / JCM 3097 / NBRC 12989 / NCIMB 10167 / NRRL B-3866 / 7 KIP)</name>
    <dbReference type="NCBI Taxonomy" id="710696"/>
    <lineage>
        <taxon>Bacteria</taxon>
        <taxon>Bacillati</taxon>
        <taxon>Actinomycetota</taxon>
        <taxon>Actinomycetes</taxon>
        <taxon>Micrococcales</taxon>
        <taxon>Intrasporangiaceae</taxon>
        <taxon>Intrasporangium</taxon>
    </lineage>
</organism>
<dbReference type="AlphaFoldDB" id="E6SE41"/>
<proteinExistence type="predicted"/>
<protein>
    <recommendedName>
        <fullName evidence="5">SGNH hydrolase-type esterase domain-containing protein</fullName>
    </recommendedName>
</protein>
<dbReference type="KEGG" id="ica:Intca_1133"/>